<dbReference type="InterPro" id="IPR005654">
    <property type="entry name" value="ATPase_AFG1-like"/>
</dbReference>
<dbReference type="PANTHER" id="PTHR12169:SF29">
    <property type="entry name" value="AFG1-LIKE ATPASE FAMILY PROTEIN"/>
    <property type="match status" value="1"/>
</dbReference>
<protein>
    <recommendedName>
        <fullName evidence="6">AFG1-like ATPase</fullName>
    </recommendedName>
</protein>
<dbReference type="GO" id="GO:0005524">
    <property type="term" value="F:ATP binding"/>
    <property type="evidence" value="ECO:0007669"/>
    <property type="project" value="UniProtKB-KW"/>
</dbReference>
<reference evidence="4" key="2">
    <citation type="submission" date="2023-06" db="EMBL/GenBank/DDBJ databases">
        <authorList>
            <person name="Swenson N.G."/>
            <person name="Wegrzyn J.L."/>
            <person name="Mcevoy S.L."/>
        </authorList>
    </citation>
    <scope>NUCLEOTIDE SEQUENCE</scope>
    <source>
        <strain evidence="4">NS2018</strain>
        <tissue evidence="4">Leaf</tissue>
    </source>
</reference>
<dbReference type="AlphaFoldDB" id="A0AA39V878"/>
<dbReference type="SUPFAM" id="SSF52540">
    <property type="entry name" value="P-loop containing nucleoside triphosphate hydrolases"/>
    <property type="match status" value="1"/>
</dbReference>
<gene>
    <name evidence="4" type="ORF">LWI29_010625</name>
</gene>
<evidence type="ECO:0008006" key="6">
    <source>
        <dbReference type="Google" id="ProtNLM"/>
    </source>
</evidence>
<proteinExistence type="inferred from homology"/>
<comment type="similarity">
    <text evidence="1">Belongs to the AFG1 ATPase family.</text>
</comment>
<dbReference type="GO" id="GO:0009507">
    <property type="term" value="C:chloroplast"/>
    <property type="evidence" value="ECO:0007669"/>
    <property type="project" value="TreeGrafter"/>
</dbReference>
<dbReference type="EMBL" id="JAUESC010000388">
    <property type="protein sequence ID" value="KAK0571076.1"/>
    <property type="molecule type" value="Genomic_DNA"/>
</dbReference>
<dbReference type="GO" id="GO:0016887">
    <property type="term" value="F:ATP hydrolysis activity"/>
    <property type="evidence" value="ECO:0007669"/>
    <property type="project" value="InterPro"/>
</dbReference>
<reference evidence="4" key="1">
    <citation type="journal article" date="2022" name="Plant J.">
        <title>Strategies of tolerance reflected in two North American maple genomes.</title>
        <authorList>
            <person name="McEvoy S.L."/>
            <person name="Sezen U.U."/>
            <person name="Trouern-Trend A."/>
            <person name="McMahon S.M."/>
            <person name="Schaberg P.G."/>
            <person name="Yang J."/>
            <person name="Wegrzyn J.L."/>
            <person name="Swenson N.G."/>
        </authorList>
    </citation>
    <scope>NUCLEOTIDE SEQUENCE</scope>
    <source>
        <strain evidence="4">NS2018</strain>
    </source>
</reference>
<name>A0AA39V878_ACESA</name>
<dbReference type="Gene3D" id="3.40.50.300">
    <property type="entry name" value="P-loop containing nucleotide triphosphate hydrolases"/>
    <property type="match status" value="1"/>
</dbReference>
<dbReference type="SUPFAM" id="SSF50630">
    <property type="entry name" value="Acid proteases"/>
    <property type="match status" value="1"/>
</dbReference>
<evidence type="ECO:0000256" key="3">
    <source>
        <dbReference type="ARBA" id="ARBA00022840"/>
    </source>
</evidence>
<evidence type="ECO:0000313" key="5">
    <source>
        <dbReference type="Proteomes" id="UP001168877"/>
    </source>
</evidence>
<dbReference type="GO" id="GO:0005739">
    <property type="term" value="C:mitochondrion"/>
    <property type="evidence" value="ECO:0007669"/>
    <property type="project" value="TreeGrafter"/>
</dbReference>
<dbReference type="PANTHER" id="PTHR12169">
    <property type="entry name" value="ATPASE N2B"/>
    <property type="match status" value="1"/>
</dbReference>
<accession>A0AA39V878</accession>
<keyword evidence="3" id="KW-0067">ATP-binding</keyword>
<organism evidence="4 5">
    <name type="scientific">Acer saccharum</name>
    <name type="common">Sugar maple</name>
    <dbReference type="NCBI Taxonomy" id="4024"/>
    <lineage>
        <taxon>Eukaryota</taxon>
        <taxon>Viridiplantae</taxon>
        <taxon>Streptophyta</taxon>
        <taxon>Embryophyta</taxon>
        <taxon>Tracheophyta</taxon>
        <taxon>Spermatophyta</taxon>
        <taxon>Magnoliopsida</taxon>
        <taxon>eudicotyledons</taxon>
        <taxon>Gunneridae</taxon>
        <taxon>Pentapetalae</taxon>
        <taxon>rosids</taxon>
        <taxon>malvids</taxon>
        <taxon>Sapindales</taxon>
        <taxon>Sapindaceae</taxon>
        <taxon>Hippocastanoideae</taxon>
        <taxon>Acereae</taxon>
        <taxon>Acer</taxon>
    </lineage>
</organism>
<dbReference type="InterPro" id="IPR021109">
    <property type="entry name" value="Peptidase_aspartic_dom_sf"/>
</dbReference>
<keyword evidence="5" id="KW-1185">Reference proteome</keyword>
<dbReference type="FunFam" id="3.40.50.300:FF:000856">
    <property type="entry name" value="AFG1-like ATPase isoform X1"/>
    <property type="match status" value="1"/>
</dbReference>
<dbReference type="Proteomes" id="UP001168877">
    <property type="component" value="Unassembled WGS sequence"/>
</dbReference>
<evidence type="ECO:0000313" key="4">
    <source>
        <dbReference type="EMBL" id="KAK0571076.1"/>
    </source>
</evidence>
<keyword evidence="2" id="KW-0547">Nucleotide-binding</keyword>
<dbReference type="InterPro" id="IPR027417">
    <property type="entry name" value="P-loop_NTPase"/>
</dbReference>
<dbReference type="NCBIfam" id="NF040713">
    <property type="entry name" value="ZapE"/>
    <property type="match status" value="1"/>
</dbReference>
<sequence length="662" mass="75156">MMVYCFITSMIMSASIPTRPPKRLIIELIHRDSIRSPYYNQNDNVSDRAMKTSISRYTYLQAKIKSSSWNENYEADILPSINASLFFMNFSIVRPPIPQFTVMDTGSSLLLVRCLPCYKCYNNSVQFLILQSHLLILTCHATLSIVGSPVELKREIWLILKMRRIVVGSVWRLRSAFRHRNYNQWRGFVRRPKCLVDNNHGCDYYRIPVNGEIDRFVCSSLTVSRALSTDAAAKVTIGDVKRAGPLVEYERRIAAGELLDGDACQLGTLRELQRLYDEIVEKADACQLDRYASSQKSTRWFWSRFIPQSSYAPVKGLYLYGGVGTGKTMLMDLFFDQLPSDWRKKRIHFHDFMLNVHSRLQKHKGVADPLEVVAGEISDESILLCLDEFMVTDVADALILNRLFGHLFSNGVILVATSNRAPDNLYEGGLQRDLFLPFISTLKERCIAHQIGSAVDYRKLTSAEQGFYFIGKGLSGLLKQKFQELIGDHKAGPQEVEVVMGRTLQVPLGANGCAYFKFEELCERPLGAADYFGLFKRFHTLALEGVPILGLDNRTSAYRFVTLVDVMYENRARLLCSAEGSPLELFKRIVTISEAQHEAPRTSSRSRRNDDLDLCVDNELGFAKDRTISRLTEMNSKEYLEQHVAAIAQKPQLHQVGNADAL</sequence>
<evidence type="ECO:0000256" key="1">
    <source>
        <dbReference type="ARBA" id="ARBA00010322"/>
    </source>
</evidence>
<comment type="caution">
    <text evidence="4">The sequence shown here is derived from an EMBL/GenBank/DDBJ whole genome shotgun (WGS) entry which is preliminary data.</text>
</comment>
<dbReference type="Pfam" id="PF03969">
    <property type="entry name" value="AFG1_ATPase"/>
    <property type="match status" value="1"/>
</dbReference>
<dbReference type="Gene3D" id="2.40.70.10">
    <property type="entry name" value="Acid Proteases"/>
    <property type="match status" value="1"/>
</dbReference>
<evidence type="ECO:0000256" key="2">
    <source>
        <dbReference type="ARBA" id="ARBA00022741"/>
    </source>
</evidence>